<dbReference type="STRING" id="311403.Arad_8119"/>
<dbReference type="AlphaFoldDB" id="B9JHS4"/>
<protein>
    <submittedName>
        <fullName evidence="1">Uncharacterized protein</fullName>
    </submittedName>
</protein>
<sequence>MWTERAVSRSLLLLSAAIWFMADGRVLQTTKPNDFFGGHEHPRAGTFLQSVLKS</sequence>
<name>B9JHS4_RHIR8</name>
<dbReference type="Proteomes" id="UP000001600">
    <property type="component" value="Chromosome 2"/>
</dbReference>
<reference evidence="1 2" key="1">
    <citation type="journal article" date="2009" name="J. Bacteriol.">
        <title>Genome sequences of three Agrobacterium biovars help elucidate the evolution of multichromosome genomes in bacteria.</title>
        <authorList>
            <person name="Slater S.C."/>
            <person name="Goldman B.S."/>
            <person name="Goodner B."/>
            <person name="Setubal J.C."/>
            <person name="Farrand S.K."/>
            <person name="Nester E.W."/>
            <person name="Burr T.J."/>
            <person name="Banta L."/>
            <person name="Dickerman A.W."/>
            <person name="Paulsen I."/>
            <person name="Otten L."/>
            <person name="Suen G."/>
            <person name="Welch R."/>
            <person name="Almeida N.F."/>
            <person name="Arnold F."/>
            <person name="Burton O.T."/>
            <person name="Du Z."/>
            <person name="Ewing A."/>
            <person name="Godsy E."/>
            <person name="Heisel S."/>
            <person name="Houmiel K.L."/>
            <person name="Jhaveri J."/>
            <person name="Lu J."/>
            <person name="Miller N.M."/>
            <person name="Norton S."/>
            <person name="Chen Q."/>
            <person name="Phoolcharoen W."/>
            <person name="Ohlin V."/>
            <person name="Ondrusek D."/>
            <person name="Pride N."/>
            <person name="Stricklin S.L."/>
            <person name="Sun J."/>
            <person name="Wheeler C."/>
            <person name="Wilson L."/>
            <person name="Zhu H."/>
            <person name="Wood D.W."/>
        </authorList>
    </citation>
    <scope>NUCLEOTIDE SEQUENCE [LARGE SCALE GENOMIC DNA]</scope>
    <source>
        <strain evidence="2">K84 / ATCC BAA-868</strain>
    </source>
</reference>
<organism evidence="1 2">
    <name type="scientific">Rhizobium rhizogenes (strain K84 / ATCC BAA-868)</name>
    <name type="common">Agrobacterium radiobacter</name>
    <dbReference type="NCBI Taxonomy" id="311403"/>
    <lineage>
        <taxon>Bacteria</taxon>
        <taxon>Pseudomonadati</taxon>
        <taxon>Pseudomonadota</taxon>
        <taxon>Alphaproteobacteria</taxon>
        <taxon>Hyphomicrobiales</taxon>
        <taxon>Rhizobiaceae</taxon>
        <taxon>Rhizobium/Agrobacterium group</taxon>
        <taxon>Rhizobium</taxon>
    </lineage>
</organism>
<evidence type="ECO:0000313" key="2">
    <source>
        <dbReference type="Proteomes" id="UP000001600"/>
    </source>
</evidence>
<proteinExistence type="predicted"/>
<dbReference type="EMBL" id="CP000629">
    <property type="protein sequence ID" value="ACM29466.1"/>
    <property type="molecule type" value="Genomic_DNA"/>
</dbReference>
<gene>
    <name evidence="1" type="ordered locus">Arad_8119</name>
</gene>
<evidence type="ECO:0000313" key="1">
    <source>
        <dbReference type="EMBL" id="ACM29466.1"/>
    </source>
</evidence>
<accession>B9JHS4</accession>
<dbReference type="HOGENOM" id="CLU_3039692_0_0_5"/>
<dbReference type="KEGG" id="ara:Arad_8119"/>